<name>A0A344SPJ3_SALER</name>
<evidence type="ECO:0000256" key="2">
    <source>
        <dbReference type="ARBA" id="ARBA00023284"/>
    </source>
</evidence>
<evidence type="ECO:0000313" key="4">
    <source>
        <dbReference type="EMBL" id="EBS6849092.1"/>
    </source>
</evidence>
<dbReference type="InterPro" id="IPR013740">
    <property type="entry name" value="Redoxin"/>
</dbReference>
<gene>
    <name evidence="4" type="ORF">CBX34_15775</name>
    <name evidence="5" type="ORF">EEM47_18605</name>
</gene>
<evidence type="ECO:0000256" key="1">
    <source>
        <dbReference type="ARBA" id="ARBA00023157"/>
    </source>
</evidence>
<feature type="domain" description="Redoxin" evidence="3">
    <location>
        <begin position="59"/>
        <end position="167"/>
    </location>
</feature>
<keyword evidence="2" id="KW-0676">Redox-active center</keyword>
<dbReference type="AlphaFoldDB" id="A0A344SPJ3"/>
<dbReference type="PANTHER" id="PTHR43110">
    <property type="entry name" value="THIOL PEROXIDASE"/>
    <property type="match status" value="1"/>
</dbReference>
<dbReference type="InterPro" id="IPR050455">
    <property type="entry name" value="Tpx_Peroxidase_subfamily"/>
</dbReference>
<organism evidence="5">
    <name type="scientific">Salmonella enterica</name>
    <name type="common">Salmonella choleraesuis</name>
    <dbReference type="NCBI Taxonomy" id="28901"/>
    <lineage>
        <taxon>Bacteria</taxon>
        <taxon>Pseudomonadati</taxon>
        <taxon>Pseudomonadota</taxon>
        <taxon>Gammaproteobacteria</taxon>
        <taxon>Enterobacterales</taxon>
        <taxon>Enterobacteriaceae</taxon>
        <taxon>Salmonella</taxon>
    </lineage>
</organism>
<dbReference type="EMBL" id="AAGWGZ010000011">
    <property type="protein sequence ID" value="EBS6849092.1"/>
    <property type="molecule type" value="Genomic_DNA"/>
</dbReference>
<comment type="caution">
    <text evidence="5">The sequence shown here is derived from an EMBL/GenBank/DDBJ whole genome shotgun (WGS) entry which is preliminary data.</text>
</comment>
<protein>
    <submittedName>
        <fullName evidence="5">Peroxiredoxin</fullName>
    </submittedName>
</protein>
<keyword evidence="1" id="KW-1015">Disulfide bond</keyword>
<dbReference type="SUPFAM" id="SSF52833">
    <property type="entry name" value="Thioredoxin-like"/>
    <property type="match status" value="1"/>
</dbReference>
<dbReference type="GO" id="GO:0016491">
    <property type="term" value="F:oxidoreductase activity"/>
    <property type="evidence" value="ECO:0007669"/>
    <property type="project" value="InterPro"/>
</dbReference>
<dbReference type="Proteomes" id="UP000885364">
    <property type="component" value="Unassembled WGS sequence"/>
</dbReference>
<dbReference type="EMBL" id="ROVY01000075">
    <property type="protein sequence ID" value="MHI23811.1"/>
    <property type="molecule type" value="Genomic_DNA"/>
</dbReference>
<dbReference type="PANTHER" id="PTHR43110:SF1">
    <property type="entry name" value="THIOL PEROXIDASE"/>
    <property type="match status" value="1"/>
</dbReference>
<evidence type="ECO:0000313" key="5">
    <source>
        <dbReference type="EMBL" id="MHI23811.1"/>
    </source>
</evidence>
<evidence type="ECO:0000259" key="3">
    <source>
        <dbReference type="Pfam" id="PF08534"/>
    </source>
</evidence>
<reference evidence="5" key="1">
    <citation type="submission" date="2018-11" db="EMBL/GenBank/DDBJ databases">
        <authorList>
            <consortium name="PulseNet: The National Subtyping Network for Foodborne Disease Surveillance"/>
            <person name="Tarr C.L."/>
            <person name="Trees E."/>
            <person name="Katz L.S."/>
            <person name="Carleton-Romer H.A."/>
            <person name="Stroika S."/>
            <person name="Kucerova Z."/>
            <person name="Roache K.F."/>
            <person name="Sabol A.L."/>
            <person name="Besser J."/>
            <person name="Gerner-Smidt P."/>
        </authorList>
    </citation>
    <scope>NUCLEOTIDE SEQUENCE [LARGE SCALE GENOMIC DNA]</scope>
    <source>
        <strain evidence="4">08-0470</strain>
        <strain evidence="5">PNUSAS059688</strain>
    </source>
</reference>
<dbReference type="Pfam" id="PF08534">
    <property type="entry name" value="Redoxin"/>
    <property type="match status" value="1"/>
</dbReference>
<dbReference type="InterPro" id="IPR036249">
    <property type="entry name" value="Thioredoxin-like_sf"/>
</dbReference>
<dbReference type="Gene3D" id="3.40.30.10">
    <property type="entry name" value="Glutaredoxin"/>
    <property type="match status" value="1"/>
</dbReference>
<sequence length="172" mass="19251">MIPILTQNYISLGQEHAVTFGNTPLTLKPGILAEGKMLPCTKGLVRHDLLPGYCIPGIKKRIIVVPSLDTPVCEWQVKEYSDRLKSAGSYSNRAVYVLSMDTPFAQVRFIRDHDIHPGIVFVSDYACRQFLDNSGLKINELSIFARALIECDENNVVTRVIVPRDITHIPVC</sequence>
<accession>A0A344SPJ3</accession>
<proteinExistence type="predicted"/>